<dbReference type="AlphaFoldDB" id="A0A418AKG0"/>
<comment type="similarity">
    <text evidence="1 7">Belongs to the peptidase S8 family.</text>
</comment>
<evidence type="ECO:0000256" key="6">
    <source>
        <dbReference type="ARBA" id="ARBA00023619"/>
    </source>
</evidence>
<dbReference type="EMBL" id="QUSY01001483">
    <property type="protein sequence ID" value="RHY24830.1"/>
    <property type="molecule type" value="Genomic_DNA"/>
</dbReference>
<dbReference type="Pfam" id="PF00082">
    <property type="entry name" value="Peptidase_S8"/>
    <property type="match status" value="1"/>
</dbReference>
<sequence length="478" mass="49462">MFARTAFVIAAALAIASDASKMSNSVRRELEVSATVSKVVVEFKASNGPALDAVGSIESAVSRGAHIENVRESLVVHAANSQAPVLDAIKAFATKEGASAIKFESFWASNVVYIENAPAALLESIAAIPGVSKVRTASSARIPPVVIEDATAAPQANEWGVEIIGAPKVWAKGNKGKGIVVGGIDTGVRATHEALKSNFRADHGWFDPYHNNTTPVDSAGHGSHTMGTSVGTTGIGVAPEASWIACMGCDSTTCPEYALLKCGEFMMCPTDENGKNPDCSKAAHVINNSWGSSDATDTFYDATVAAWRKANIIPVFANTNFGPECSTVGSPGQGKLTFGIGATQKTDAIASFSSRGPAPDGRIKPDLSAPGQSVRSSLPGSDTTYGLYSGTSMATPHVTGAVALILAAKPGIKYDEIYNAFISTADTKTLTPTNQTCGGVSELQYPNNVYGYGRLNIESAIASLSSSTVAPTTTKAAC</sequence>
<feature type="active site" description="Charge relay system" evidence="7">
    <location>
        <position position="392"/>
    </location>
</feature>
<proteinExistence type="inferred from homology"/>
<feature type="chain" id="PRO_5019511882" description="subtilisin" evidence="9">
    <location>
        <begin position="20"/>
        <end position="478"/>
    </location>
</feature>
<comment type="caution">
    <text evidence="11">The sequence shown here is derived from an EMBL/GenBank/DDBJ whole genome shotgun (WGS) entry which is preliminary data.</text>
</comment>
<dbReference type="InterPro" id="IPR051048">
    <property type="entry name" value="Peptidase_S8/S53_subtilisin"/>
</dbReference>
<organism evidence="11 12">
    <name type="scientific">Aphanomyces invadans</name>
    <dbReference type="NCBI Taxonomy" id="157072"/>
    <lineage>
        <taxon>Eukaryota</taxon>
        <taxon>Sar</taxon>
        <taxon>Stramenopiles</taxon>
        <taxon>Oomycota</taxon>
        <taxon>Saprolegniomycetes</taxon>
        <taxon>Saprolegniales</taxon>
        <taxon>Verrucalvaceae</taxon>
        <taxon>Aphanomyces</taxon>
    </lineage>
</organism>
<keyword evidence="4 7" id="KW-0720">Serine protease</keyword>
<gene>
    <name evidence="11" type="ORF">DYB32_008668</name>
</gene>
<reference evidence="11 12" key="1">
    <citation type="submission" date="2018-08" db="EMBL/GenBank/DDBJ databases">
        <title>Aphanomyces genome sequencing and annotation.</title>
        <authorList>
            <person name="Minardi D."/>
            <person name="Oidtmann B."/>
            <person name="Van Der Giezen M."/>
            <person name="Studholme D.J."/>
        </authorList>
    </citation>
    <scope>NUCLEOTIDE SEQUENCE [LARGE SCALE GENOMIC DNA]</scope>
    <source>
        <strain evidence="11 12">NJM0002</strain>
    </source>
</reference>
<evidence type="ECO:0000256" key="8">
    <source>
        <dbReference type="SAM" id="MobiDB-lite"/>
    </source>
</evidence>
<accession>A0A418AKG0</accession>
<keyword evidence="2 7" id="KW-0645">Protease</keyword>
<feature type="compositionally biased region" description="Polar residues" evidence="8">
    <location>
        <begin position="370"/>
        <end position="380"/>
    </location>
</feature>
<evidence type="ECO:0000313" key="12">
    <source>
        <dbReference type="Proteomes" id="UP000285060"/>
    </source>
</evidence>
<name>A0A418AKG0_9STRA</name>
<protein>
    <recommendedName>
        <fullName evidence="6">subtilisin</fullName>
        <ecNumber evidence="6">3.4.21.62</ecNumber>
    </recommendedName>
</protein>
<dbReference type="SUPFAM" id="SSF52743">
    <property type="entry name" value="Subtilisin-like"/>
    <property type="match status" value="1"/>
</dbReference>
<dbReference type="EC" id="3.4.21.62" evidence="6"/>
<dbReference type="PRINTS" id="PR00723">
    <property type="entry name" value="SUBTILISIN"/>
</dbReference>
<evidence type="ECO:0000259" key="10">
    <source>
        <dbReference type="Pfam" id="PF00082"/>
    </source>
</evidence>
<dbReference type="Gene3D" id="3.40.50.200">
    <property type="entry name" value="Peptidase S8/S53 domain"/>
    <property type="match status" value="1"/>
</dbReference>
<dbReference type="PANTHER" id="PTHR43399">
    <property type="entry name" value="SUBTILISIN-RELATED"/>
    <property type="match status" value="1"/>
</dbReference>
<comment type="catalytic activity">
    <reaction evidence="5">
        <text>Hydrolysis of proteins with broad specificity for peptide bonds, and a preference for a large uncharged residue in P1. Hydrolyzes peptide amides.</text>
        <dbReference type="EC" id="3.4.21.62"/>
    </reaction>
</comment>
<feature type="active site" description="Charge relay system" evidence="7">
    <location>
        <position position="185"/>
    </location>
</feature>
<evidence type="ECO:0000313" key="11">
    <source>
        <dbReference type="EMBL" id="RHY24830.1"/>
    </source>
</evidence>
<evidence type="ECO:0000256" key="4">
    <source>
        <dbReference type="ARBA" id="ARBA00022825"/>
    </source>
</evidence>
<evidence type="ECO:0000256" key="2">
    <source>
        <dbReference type="ARBA" id="ARBA00022670"/>
    </source>
</evidence>
<evidence type="ECO:0000256" key="7">
    <source>
        <dbReference type="PROSITE-ProRule" id="PRU01240"/>
    </source>
</evidence>
<feature type="signal peptide" evidence="9">
    <location>
        <begin position="1"/>
        <end position="19"/>
    </location>
</feature>
<evidence type="ECO:0000256" key="3">
    <source>
        <dbReference type="ARBA" id="ARBA00022801"/>
    </source>
</evidence>
<dbReference type="Proteomes" id="UP000285060">
    <property type="component" value="Unassembled WGS sequence"/>
</dbReference>
<dbReference type="InterPro" id="IPR036852">
    <property type="entry name" value="Peptidase_S8/S53_dom_sf"/>
</dbReference>
<feature type="region of interest" description="Disordered" evidence="8">
    <location>
        <begin position="351"/>
        <end position="380"/>
    </location>
</feature>
<evidence type="ECO:0000256" key="1">
    <source>
        <dbReference type="ARBA" id="ARBA00011073"/>
    </source>
</evidence>
<dbReference type="PROSITE" id="PS51892">
    <property type="entry name" value="SUBTILASE"/>
    <property type="match status" value="1"/>
</dbReference>
<keyword evidence="12" id="KW-1185">Reference proteome</keyword>
<dbReference type="GO" id="GO:0006508">
    <property type="term" value="P:proteolysis"/>
    <property type="evidence" value="ECO:0007669"/>
    <property type="project" value="UniProtKB-KW"/>
</dbReference>
<keyword evidence="9" id="KW-0732">Signal</keyword>
<evidence type="ECO:0000256" key="9">
    <source>
        <dbReference type="SAM" id="SignalP"/>
    </source>
</evidence>
<keyword evidence="3 7" id="KW-0378">Hydrolase</keyword>
<dbReference type="InterPro" id="IPR000209">
    <property type="entry name" value="Peptidase_S8/S53_dom"/>
</dbReference>
<dbReference type="PROSITE" id="PS00138">
    <property type="entry name" value="SUBTILASE_SER"/>
    <property type="match status" value="1"/>
</dbReference>
<dbReference type="PANTHER" id="PTHR43399:SF4">
    <property type="entry name" value="CELL WALL-ASSOCIATED PROTEASE"/>
    <property type="match status" value="1"/>
</dbReference>
<dbReference type="InterPro" id="IPR015500">
    <property type="entry name" value="Peptidase_S8_subtilisin-rel"/>
</dbReference>
<dbReference type="VEuPathDB" id="FungiDB:H310_04335"/>
<dbReference type="GO" id="GO:0004252">
    <property type="term" value="F:serine-type endopeptidase activity"/>
    <property type="evidence" value="ECO:0007669"/>
    <property type="project" value="UniProtKB-UniRule"/>
</dbReference>
<feature type="active site" description="Charge relay system" evidence="7">
    <location>
        <position position="221"/>
    </location>
</feature>
<evidence type="ECO:0000256" key="5">
    <source>
        <dbReference type="ARBA" id="ARBA00023529"/>
    </source>
</evidence>
<feature type="domain" description="Peptidase S8/S53" evidence="10">
    <location>
        <begin position="176"/>
        <end position="453"/>
    </location>
</feature>
<dbReference type="InterPro" id="IPR023828">
    <property type="entry name" value="Peptidase_S8_Ser-AS"/>
</dbReference>